<sequence>MTPASSDLYNVNFISEDMPTDIFEDALLPDGVEEAAKLDQQQKFGQSTVSSGKFASNFDVPTNSTLLDANQASTSKAAAKAQASEEEGMAVAKYSGAENGNNRDPNSSQLLRMASVDELHGHLESMQDELETLKDLLRGDGVAIDQNMLMGALSRTPNFQLPEDELLLKVSTKRPDLAFMSENSPAGGSNTMCFICILYQGS</sequence>
<dbReference type="Proteomes" id="UP000000304">
    <property type="component" value="Unassembled WGS sequence"/>
</dbReference>
<dbReference type="GO" id="GO:0003677">
    <property type="term" value="F:DNA binding"/>
    <property type="evidence" value="ECO:0007669"/>
    <property type="project" value="InterPro"/>
</dbReference>
<evidence type="ECO:0000256" key="1">
    <source>
        <dbReference type="ARBA" id="ARBA00023015"/>
    </source>
</evidence>
<feature type="domain" description="Vertebrate heat shock transcription factor C-terminal" evidence="4">
    <location>
        <begin position="67"/>
        <end position="163"/>
    </location>
</feature>
<reference evidence="5 6" key="1">
    <citation type="journal article" date="2007" name="Nature">
        <title>Evolution of genes and genomes on the Drosophila phylogeny.</title>
        <authorList>
            <consortium name="Drosophila 12 Genomes Consortium"/>
            <person name="Clark A.G."/>
            <person name="Eisen M.B."/>
            <person name="Smith D.R."/>
            <person name="Bergman C.M."/>
            <person name="Oliver B."/>
            <person name="Markow T.A."/>
            <person name="Kaufman T.C."/>
            <person name="Kellis M."/>
            <person name="Gelbart W."/>
            <person name="Iyer V.N."/>
            <person name="Pollard D.A."/>
            <person name="Sackton T.B."/>
            <person name="Larracuente A.M."/>
            <person name="Singh N.D."/>
            <person name="Abad J.P."/>
            <person name="Abt D.N."/>
            <person name="Adryan B."/>
            <person name="Aguade M."/>
            <person name="Akashi H."/>
            <person name="Anderson W.W."/>
            <person name="Aquadro C.F."/>
            <person name="Ardell D.H."/>
            <person name="Arguello R."/>
            <person name="Artieri C.G."/>
            <person name="Barbash D.A."/>
            <person name="Barker D."/>
            <person name="Barsanti P."/>
            <person name="Batterham P."/>
            <person name="Batzoglou S."/>
            <person name="Begun D."/>
            <person name="Bhutkar A."/>
            <person name="Blanco E."/>
            <person name="Bosak S.A."/>
            <person name="Bradley R.K."/>
            <person name="Brand A.D."/>
            <person name="Brent M.R."/>
            <person name="Brooks A.N."/>
            <person name="Brown R.H."/>
            <person name="Butlin R.K."/>
            <person name="Caggese C."/>
            <person name="Calvi B.R."/>
            <person name="Bernardo de Carvalho A."/>
            <person name="Caspi A."/>
            <person name="Castrezana S."/>
            <person name="Celniker S.E."/>
            <person name="Chang J.L."/>
            <person name="Chapple C."/>
            <person name="Chatterji S."/>
            <person name="Chinwalla A."/>
            <person name="Civetta A."/>
            <person name="Clifton S.W."/>
            <person name="Comeron J.M."/>
            <person name="Costello J.C."/>
            <person name="Coyne J.A."/>
            <person name="Daub J."/>
            <person name="David R.G."/>
            <person name="Delcher A.L."/>
            <person name="Delehaunty K."/>
            <person name="Do C.B."/>
            <person name="Ebling H."/>
            <person name="Edwards K."/>
            <person name="Eickbush T."/>
            <person name="Evans J.D."/>
            <person name="Filipski A."/>
            <person name="Findeiss S."/>
            <person name="Freyhult E."/>
            <person name="Fulton L."/>
            <person name="Fulton R."/>
            <person name="Garcia A.C."/>
            <person name="Gardiner A."/>
            <person name="Garfield D.A."/>
            <person name="Garvin B.E."/>
            <person name="Gibson G."/>
            <person name="Gilbert D."/>
            <person name="Gnerre S."/>
            <person name="Godfrey J."/>
            <person name="Good R."/>
            <person name="Gotea V."/>
            <person name="Gravely B."/>
            <person name="Greenberg A.J."/>
            <person name="Griffiths-Jones S."/>
            <person name="Gross S."/>
            <person name="Guigo R."/>
            <person name="Gustafson E.A."/>
            <person name="Haerty W."/>
            <person name="Hahn M.W."/>
            <person name="Halligan D.L."/>
            <person name="Halpern A.L."/>
            <person name="Halter G.M."/>
            <person name="Han M.V."/>
            <person name="Heger A."/>
            <person name="Hillier L."/>
            <person name="Hinrichs A.S."/>
            <person name="Holmes I."/>
            <person name="Hoskins R.A."/>
            <person name="Hubisz M.J."/>
            <person name="Hultmark D."/>
            <person name="Huntley M.A."/>
            <person name="Jaffe D.B."/>
            <person name="Jagadeeshan S."/>
            <person name="Jeck W.R."/>
            <person name="Johnson J."/>
            <person name="Jones C.D."/>
            <person name="Jordan W.C."/>
            <person name="Karpen G.H."/>
            <person name="Kataoka E."/>
            <person name="Keightley P.D."/>
            <person name="Kheradpour P."/>
            <person name="Kirkness E.F."/>
            <person name="Koerich L.B."/>
            <person name="Kristiansen K."/>
            <person name="Kudrna D."/>
            <person name="Kulathinal R.J."/>
            <person name="Kumar S."/>
            <person name="Kwok R."/>
            <person name="Lander E."/>
            <person name="Langley C.H."/>
            <person name="Lapoint R."/>
            <person name="Lazzaro B.P."/>
            <person name="Lee S.J."/>
            <person name="Levesque L."/>
            <person name="Li R."/>
            <person name="Lin C.F."/>
            <person name="Lin M.F."/>
            <person name="Lindblad-Toh K."/>
            <person name="Llopart A."/>
            <person name="Long M."/>
            <person name="Low L."/>
            <person name="Lozovsky E."/>
            <person name="Lu J."/>
            <person name="Luo M."/>
            <person name="Machado C.A."/>
            <person name="Makalowski W."/>
            <person name="Marzo M."/>
            <person name="Matsuda M."/>
            <person name="Matzkin L."/>
            <person name="McAllister B."/>
            <person name="McBride C.S."/>
            <person name="McKernan B."/>
            <person name="McKernan K."/>
            <person name="Mendez-Lago M."/>
            <person name="Minx P."/>
            <person name="Mollenhauer M.U."/>
            <person name="Montooth K."/>
            <person name="Mount S.M."/>
            <person name="Mu X."/>
            <person name="Myers E."/>
            <person name="Negre B."/>
            <person name="Newfeld S."/>
            <person name="Nielsen R."/>
            <person name="Noor M.A."/>
            <person name="O'Grady P."/>
            <person name="Pachter L."/>
            <person name="Papaceit M."/>
            <person name="Parisi M.J."/>
            <person name="Parisi M."/>
            <person name="Parts L."/>
            <person name="Pedersen J.S."/>
            <person name="Pesole G."/>
            <person name="Phillippy A.M."/>
            <person name="Ponting C.P."/>
            <person name="Pop M."/>
            <person name="Porcelli D."/>
            <person name="Powell J.R."/>
            <person name="Prohaska S."/>
            <person name="Pruitt K."/>
            <person name="Puig M."/>
            <person name="Quesneville H."/>
            <person name="Ram K.R."/>
            <person name="Rand D."/>
            <person name="Rasmussen M.D."/>
            <person name="Reed L.K."/>
            <person name="Reenan R."/>
            <person name="Reily A."/>
            <person name="Remington K.A."/>
            <person name="Rieger T.T."/>
            <person name="Ritchie M.G."/>
            <person name="Robin C."/>
            <person name="Rogers Y.H."/>
            <person name="Rohde C."/>
            <person name="Rozas J."/>
            <person name="Rubenfield M.J."/>
            <person name="Ruiz A."/>
            <person name="Russo S."/>
            <person name="Salzberg S.L."/>
            <person name="Sanchez-Gracia A."/>
            <person name="Saranga D.J."/>
            <person name="Sato H."/>
            <person name="Schaeffer S.W."/>
            <person name="Schatz M.C."/>
            <person name="Schlenke T."/>
            <person name="Schwartz R."/>
            <person name="Segarra C."/>
            <person name="Singh R.S."/>
            <person name="Sirot L."/>
            <person name="Sirota M."/>
            <person name="Sisneros N.B."/>
            <person name="Smith C.D."/>
            <person name="Smith T.F."/>
            <person name="Spieth J."/>
            <person name="Stage D.E."/>
            <person name="Stark A."/>
            <person name="Stephan W."/>
            <person name="Strausberg R.L."/>
            <person name="Strempel S."/>
            <person name="Sturgill D."/>
            <person name="Sutton G."/>
            <person name="Sutton G.G."/>
            <person name="Tao W."/>
            <person name="Teichmann S."/>
            <person name="Tobari Y.N."/>
            <person name="Tomimura Y."/>
            <person name="Tsolas J.M."/>
            <person name="Valente V.L."/>
            <person name="Venter E."/>
            <person name="Venter J.C."/>
            <person name="Vicario S."/>
            <person name="Vieira F.G."/>
            <person name="Vilella A.J."/>
            <person name="Villasante A."/>
            <person name="Walenz B."/>
            <person name="Wang J."/>
            <person name="Wasserman M."/>
            <person name="Watts T."/>
            <person name="Wilson D."/>
            <person name="Wilson R.K."/>
            <person name="Wing R.A."/>
            <person name="Wolfner M.F."/>
            <person name="Wong A."/>
            <person name="Wong G.K."/>
            <person name="Wu C.I."/>
            <person name="Wu G."/>
            <person name="Yamamoto D."/>
            <person name="Yang H.P."/>
            <person name="Yang S.P."/>
            <person name="Yorke J.A."/>
            <person name="Yoshida K."/>
            <person name="Zdobnov E."/>
            <person name="Zhang P."/>
            <person name="Zhang Y."/>
            <person name="Zimin A.V."/>
            <person name="Baldwin J."/>
            <person name="Abdouelleil A."/>
            <person name="Abdulkadir J."/>
            <person name="Abebe A."/>
            <person name="Abera B."/>
            <person name="Abreu J."/>
            <person name="Acer S.C."/>
            <person name="Aftuck L."/>
            <person name="Alexander A."/>
            <person name="An P."/>
            <person name="Anderson E."/>
            <person name="Anderson S."/>
            <person name="Arachi H."/>
            <person name="Azer M."/>
            <person name="Bachantsang P."/>
            <person name="Barry A."/>
            <person name="Bayul T."/>
            <person name="Berlin A."/>
            <person name="Bessette D."/>
            <person name="Bloom T."/>
            <person name="Blye J."/>
            <person name="Boguslavskiy L."/>
            <person name="Bonnet C."/>
            <person name="Boukhgalter B."/>
            <person name="Bourzgui I."/>
            <person name="Brown A."/>
            <person name="Cahill P."/>
            <person name="Channer S."/>
            <person name="Cheshatsang Y."/>
            <person name="Chuda L."/>
            <person name="Citroen M."/>
            <person name="Collymore A."/>
            <person name="Cooke P."/>
            <person name="Costello M."/>
            <person name="D'Aco K."/>
            <person name="Daza R."/>
            <person name="De Haan G."/>
            <person name="DeGray S."/>
            <person name="DeMaso C."/>
            <person name="Dhargay N."/>
            <person name="Dooley K."/>
            <person name="Dooley E."/>
            <person name="Doricent M."/>
            <person name="Dorje P."/>
            <person name="Dorjee K."/>
            <person name="Dupes A."/>
            <person name="Elong R."/>
            <person name="Falk J."/>
            <person name="Farina A."/>
            <person name="Faro S."/>
            <person name="Ferguson D."/>
            <person name="Fisher S."/>
            <person name="Foley C.D."/>
            <person name="Franke A."/>
            <person name="Friedrich D."/>
            <person name="Gadbois L."/>
            <person name="Gearin G."/>
            <person name="Gearin C.R."/>
            <person name="Giannoukos G."/>
            <person name="Goode T."/>
            <person name="Graham J."/>
            <person name="Grandbois E."/>
            <person name="Grewal S."/>
            <person name="Gyaltsen K."/>
            <person name="Hafez N."/>
            <person name="Hagos B."/>
            <person name="Hall J."/>
            <person name="Henson C."/>
            <person name="Hollinger A."/>
            <person name="Honan T."/>
            <person name="Huard M.D."/>
            <person name="Hughes L."/>
            <person name="Hurhula B."/>
            <person name="Husby M.E."/>
            <person name="Kamat A."/>
            <person name="Kanga B."/>
            <person name="Kashin S."/>
            <person name="Khazanovich D."/>
            <person name="Kisner P."/>
            <person name="Lance K."/>
            <person name="Lara M."/>
            <person name="Lee W."/>
            <person name="Lennon N."/>
            <person name="Letendre F."/>
            <person name="LeVine R."/>
            <person name="Lipovsky A."/>
            <person name="Liu X."/>
            <person name="Liu J."/>
            <person name="Liu S."/>
            <person name="Lokyitsang T."/>
            <person name="Lokyitsang Y."/>
            <person name="Lubonja R."/>
            <person name="Lui A."/>
            <person name="MacDonald P."/>
            <person name="Magnisalis V."/>
            <person name="Maru K."/>
            <person name="Matthews C."/>
            <person name="McCusker W."/>
            <person name="McDonough S."/>
            <person name="Mehta T."/>
            <person name="Meldrim J."/>
            <person name="Meneus L."/>
            <person name="Mihai O."/>
            <person name="Mihalev A."/>
            <person name="Mihova T."/>
            <person name="Mittelman R."/>
            <person name="Mlenga V."/>
            <person name="Montmayeur A."/>
            <person name="Mulrain L."/>
            <person name="Navidi A."/>
            <person name="Naylor J."/>
            <person name="Negash T."/>
            <person name="Nguyen T."/>
            <person name="Nguyen N."/>
            <person name="Nicol R."/>
            <person name="Norbu C."/>
            <person name="Norbu N."/>
            <person name="Novod N."/>
            <person name="O'Neill B."/>
            <person name="Osman S."/>
            <person name="Markiewicz E."/>
            <person name="Oyono O.L."/>
            <person name="Patti C."/>
            <person name="Phunkhang P."/>
            <person name="Pierre F."/>
            <person name="Priest M."/>
            <person name="Raghuraman S."/>
            <person name="Rege F."/>
            <person name="Reyes R."/>
            <person name="Rise C."/>
            <person name="Rogov P."/>
            <person name="Ross K."/>
            <person name="Ryan E."/>
            <person name="Settipalli S."/>
            <person name="Shea T."/>
            <person name="Sherpa N."/>
            <person name="Shi L."/>
            <person name="Shih D."/>
            <person name="Sparrow T."/>
            <person name="Spaulding J."/>
            <person name="Stalker J."/>
            <person name="Stange-Thomann N."/>
            <person name="Stavropoulos S."/>
            <person name="Stone C."/>
            <person name="Strader C."/>
            <person name="Tesfaye S."/>
            <person name="Thomson T."/>
            <person name="Thoulutsang Y."/>
            <person name="Thoulutsang D."/>
            <person name="Topham K."/>
            <person name="Topping I."/>
            <person name="Tsamla T."/>
            <person name="Vassiliev H."/>
            <person name="Vo A."/>
            <person name="Wangchuk T."/>
            <person name="Wangdi T."/>
            <person name="Weiand M."/>
            <person name="Wilkinson J."/>
            <person name="Wilson A."/>
            <person name="Yadav S."/>
            <person name="Young G."/>
            <person name="Yu Q."/>
            <person name="Zembek L."/>
            <person name="Zhong D."/>
            <person name="Zimmer A."/>
            <person name="Zwirko Z."/>
            <person name="Jaffe D.B."/>
            <person name="Alvarez P."/>
            <person name="Brockman W."/>
            <person name="Butler J."/>
            <person name="Chin C."/>
            <person name="Gnerre S."/>
            <person name="Grabherr M."/>
            <person name="Kleber M."/>
            <person name="Mauceli E."/>
            <person name="MacCallum I."/>
        </authorList>
    </citation>
    <scope>NUCLEOTIDE SEQUENCE [LARGE SCALE GENOMIC DNA]</scope>
    <source>
        <strain evidence="6">white501</strain>
    </source>
</reference>
<keyword evidence="1" id="KW-0805">Transcription regulation</keyword>
<evidence type="ECO:0000256" key="3">
    <source>
        <dbReference type="ARBA" id="ARBA00023163"/>
    </source>
</evidence>
<keyword evidence="2" id="KW-0346">Stress response</keyword>
<evidence type="ECO:0000313" key="6">
    <source>
        <dbReference type="Proteomes" id="UP000000304"/>
    </source>
</evidence>
<keyword evidence="3" id="KW-0804">Transcription</keyword>
<evidence type="ECO:0000256" key="2">
    <source>
        <dbReference type="ARBA" id="ARBA00023016"/>
    </source>
</evidence>
<protein>
    <submittedName>
        <fullName evidence="5">Hsf</fullName>
    </submittedName>
</protein>
<name>B4NVB7_DROSI</name>
<dbReference type="STRING" id="7240.B4NVB7"/>
<proteinExistence type="predicted"/>
<dbReference type="AlphaFoldDB" id="B4NVB7"/>
<organism evidence="5 6">
    <name type="scientific">Drosophila simulans</name>
    <name type="common">Fruit fly</name>
    <dbReference type="NCBI Taxonomy" id="7240"/>
    <lineage>
        <taxon>Eukaryota</taxon>
        <taxon>Metazoa</taxon>
        <taxon>Ecdysozoa</taxon>
        <taxon>Arthropoda</taxon>
        <taxon>Hexapoda</taxon>
        <taxon>Insecta</taxon>
        <taxon>Pterygota</taxon>
        <taxon>Neoptera</taxon>
        <taxon>Endopterygota</taxon>
        <taxon>Diptera</taxon>
        <taxon>Brachycera</taxon>
        <taxon>Muscomorpha</taxon>
        <taxon>Ephydroidea</taxon>
        <taxon>Drosophilidae</taxon>
        <taxon>Drosophila</taxon>
        <taxon>Sophophora</taxon>
    </lineage>
</organism>
<dbReference type="GO" id="GO:0003700">
    <property type="term" value="F:DNA-binding transcription factor activity"/>
    <property type="evidence" value="ECO:0007669"/>
    <property type="project" value="InterPro"/>
</dbReference>
<evidence type="ECO:0000313" key="5">
    <source>
        <dbReference type="EMBL" id="EDX15998.1"/>
    </source>
</evidence>
<accession>B4NVB7</accession>
<dbReference type="HOGENOM" id="CLU_1355932_0_0_1"/>
<gene>
    <name evidence="5" type="primary">Dsim\Hsf</name>
    <name evidence="5" type="ORF">Dsim_GD20440</name>
</gene>
<dbReference type="EMBL" id="CH987168">
    <property type="protein sequence ID" value="EDX15998.1"/>
    <property type="molecule type" value="Genomic_DNA"/>
</dbReference>
<dbReference type="Pfam" id="PF06546">
    <property type="entry name" value="Vert_HS_TF"/>
    <property type="match status" value="1"/>
</dbReference>
<evidence type="ECO:0000259" key="4">
    <source>
        <dbReference type="Pfam" id="PF06546"/>
    </source>
</evidence>
<dbReference type="OrthoDB" id="60033at2759"/>
<dbReference type="InterPro" id="IPR010542">
    <property type="entry name" value="Vert_HSTF_C"/>
</dbReference>
<keyword evidence="6" id="KW-1185">Reference proteome</keyword>